<keyword evidence="8" id="KW-0547">Nucleotide-binding</keyword>
<evidence type="ECO:0000256" key="6">
    <source>
        <dbReference type="ARBA" id="ARBA00022695"/>
    </source>
</evidence>
<dbReference type="InterPro" id="IPR042101">
    <property type="entry name" value="SRP54_N_sf"/>
</dbReference>
<dbReference type="Gene3D" id="3.10.10.10">
    <property type="entry name" value="HIV Type 1 Reverse Transcriptase, subunit A, domain 1"/>
    <property type="match status" value="1"/>
</dbReference>
<keyword evidence="10" id="KW-0378">Hydrolase</keyword>
<sequence length="2713" mass="299720">MAELAVIMQQQVNVALEWLAYNRAPLMRTLWQAYQHVHTTQTNPDAIPSIMTDDSNVPLETAVLVLALVVLMFMLALILRLFRASVRIVVVSANGVRMCRFRFAVIVVRVRYTPTRSLGIWALGDSVGQNVVEQGSDAELRFSIGPPLPPPGLQEVPVQGLSTCCKPNCGHAMCMVCRSEMQWHQMDPDTCLCHAVSSVPVMSANSISEHGDPVKTSDPLIALLQGQQDMFKTTLAPRPESVRYNMKVPALTSFPVGSPAHLENVEEYLREFERVSRHVTGGKMLPREEAITHLLQCWPKDSVVGDALRVVQRDQAYFAAEVAGNFAECWKLLIAELEDHGKSRAVSRRDAQQAWKALKMNPGEHVREFHKRFKSSLVDLTRFVPKPADYELAMQYMDTISPAIAKYIERHGVCTTLLEAQSSAKEWQDVEDAYTDQAGNMIDRASVPVGNVQLVNFSALKLPAVDRPVEGYHFHSTLPSRYAVPQKFYGFANSDCKTVDVQAYIRLKVPDRGNSVGADIPEFMIRVVPGQHDDILVSAPTLDMLRWTRENDHYTVDGKVIPRDQPAPKNVVCSHTRVHESEADDDGVVQLRLRESLLLPPFSAVQVLLEADVKCAGSDETRWFAPDSALLAAGLQIPEGPMHVHSYQSMIVSNRSDVQLEMCVGKVVGEMHVMEHRSEEAELSEALEHLSEELPSEELPAPVVAKRPVPQTSSVGVVRSGSSSSSMTLARWVTVVLALLSLPLREAIVFEQASGVSAPSSCEAEWLYPDLMSDEYQNAVVAEFDVQVQDGRYSHLTKKQLSSMRKFVSSNANSFYIDRAKPTTISKYEFDMELHPGAKPHKATLPRYSPEQAKKEQHHLRKAIEMGHLVDPVNVGPWATATHVVFKKDSEWGRLICDFRILNKSTVTMPISIGDVRDKSRAMSTFVWKSLFDAVHGFNQVRASAAAQKLLTIQTSLGLKQWAVMPFGVCNGPATYQGIMQSIFADYLGDSEQIKDLDSMVDFFMDDGACGTGSSPGVAVGCDVAFEKHLKCLGLVFARAREHDLRFKLSKCFLAQWEIELLGSSTPAAEQSDDPAPEWWTPEADKAFQTVKQMVARAVALSSPDIEGALNGTNPFRLYVDACSYGIGGGLFQAPADTVDEVSTHYKTLGVASWSTKLKNRLQLQPLGFFSRSLNSAQRNWTTWERELLAVLEGVMTFNSIVGGSELRIHTDHLNNTVIADDLKSPDKILRMLLRIESLVLPKWEFQPGRTNVVGDGFSRNPPDRDEVRGAFESRSALPKTLQEAFEMAANSRASVDDADWVINARILQEDDKPPAWYEACIVAEFDLATGFAGTLPQVRGGVVNRGASTSTNVPALFLPSYTQDEAKLDSYNTYSVQGDGLGPSSLLLSVAVVMDPIISCPMGSLRWLEPYERHVTAEEQSVLEECLGAERVDFGFPGPAFRTLPNGLKLHTLCRAKIVAAPANYHAEPKTFVEAMAGAAALTAEVARVGFTCRAYERDVGVYHAEGDLSNPEVMNGLRAMIKRKQIFQTHTAPDCRSFGQLQNLNPNSTRSALVPEGSTPSEIEANQGDIRFQKSYKIVTNNPMLVGLHLKCVDVEPHRHQPIIGQDQAGEIRSKASSPYCRGLAAAYARMVKASYDAKVTVQPITLRSVPTLEQILVDITWSPEVIEQVVVQAAIKSKGPVIAPKPSQASSDSSSSAAPLPAPAQALAPVELDEAPATEDYWAVMGNMLVRYHVQPRQCMFSPADHPEVETFADRRWTTVVFEKNKKSTVVKDVWTDPATVTRALSAPWTGRTIFRRKPGLTPIEDPVDLAIPVVGEPVGPDNLAVNLTVVRSKAADYRLASDGVLLIKPIGQPPPKPVLEFRPFYRIQIDLIEIRPKGEDGETHILTAVCVASRYPFFRNIVGRESTTVAETLLDIILDMGLAPAIIQSGLEFMNLVLEELVSMMGGSQLFSTALRPQSQGIDERSHKDIRAGFAIFIESLSRAAPRRWPKYTRWMESKLRQKHLIHGKDATPFSVIHGFSGSSSLRSALSCLSEIPDELVHNDWLQAIVQESKYLTSVTAEHFKMSAEVASSASTAANRRFVNVEAGELVLVQTVLRERLVRFPFLPEWAQHDLREDVDAHVTFKVALGDRFGPWTRRKWMPVDGPYEVVAFVDIVCAAELEHSALSASPAGLMGNCGEIPIGRLAVLVGQISAMKNHPELDVFFSSLNLAMVTLPLAIVPLNIAKADVNVKFVSELRNNVKKIVLMESDASGVNKRKLIQKAVIEELTRLLSSDKKPYKLEKGKCNIIMFVGLQGSGKTTTCTKYAHYYNRKGWKTALVCADTFRAGAFDQLKQNASKVRIPFYGDYNETDPVKIAEEGVELFRKEKYDLIIVDTSGRHKQEQALFDEMQQVAEVVQPDDIIFIMDSHIGQACYEQAKAFRECVSIGSVIITKLDGHAKGGGALSAVSATNSPIIFLGTGEHFDEFQTFEAQSFVSRLLGMGDLKGLFQTITEVMPLDKQPELLKKISAGKFSLRDLYEQFQNLQKMGPMGQIMQMIPGMSQMMPAGAEKEGVKRIKRFMVMMDSMTDDELDCNVQISDSRKMRTARGAGASIPEVAMLLEEYKRMEKMVSKMGKSGLFGKGGDLTQLQRNPGQVMQKMQGAMDPRMLQQMGGAGNMMKMMKEFGKMENMGGMMEGLGGIDPAQMAQMQKMMGGAGGGPGAKPKGRR</sequence>
<dbReference type="SMART" id="SM00382">
    <property type="entry name" value="AAA"/>
    <property type="match status" value="1"/>
</dbReference>
<dbReference type="GO" id="GO:0005786">
    <property type="term" value="C:signal recognition particle, endoplasmic reticulum targeting"/>
    <property type="evidence" value="ECO:0007669"/>
    <property type="project" value="UniProtKB-KW"/>
</dbReference>
<dbReference type="OrthoDB" id="422540at2759"/>
<dbReference type="InterPro" id="IPR006325">
    <property type="entry name" value="SRP54_euk"/>
</dbReference>
<dbReference type="InterPro" id="IPR043128">
    <property type="entry name" value="Rev_trsase/Diguanyl_cyclase"/>
</dbReference>
<dbReference type="SUPFAM" id="SSF52540">
    <property type="entry name" value="P-loop containing nucleoside triphosphate hydrolases"/>
    <property type="match status" value="1"/>
</dbReference>
<dbReference type="EMBL" id="CAJNNV010001357">
    <property type="protein sequence ID" value="CAE8584859.1"/>
    <property type="molecule type" value="Genomic_DNA"/>
</dbReference>
<dbReference type="CDD" id="cd17875">
    <property type="entry name" value="SRP54_G"/>
    <property type="match status" value="1"/>
</dbReference>
<evidence type="ECO:0000256" key="5">
    <source>
        <dbReference type="ARBA" id="ARBA00022679"/>
    </source>
</evidence>
<protein>
    <recommendedName>
        <fullName evidence="17">signal-recognition-particle GTPase</fullName>
        <ecNumber evidence="17">3.6.5.4</ecNumber>
    </recommendedName>
</protein>
<keyword evidence="23" id="KW-1185">Reference proteome</keyword>
<evidence type="ECO:0000256" key="7">
    <source>
        <dbReference type="ARBA" id="ARBA00022722"/>
    </source>
</evidence>
<evidence type="ECO:0000256" key="2">
    <source>
        <dbReference type="ARBA" id="ARBA00004496"/>
    </source>
</evidence>
<keyword evidence="20" id="KW-0812">Transmembrane</keyword>
<dbReference type="PROSITE" id="PS50994">
    <property type="entry name" value="INTEGRASE"/>
    <property type="match status" value="1"/>
</dbReference>
<keyword evidence="15" id="KW-0733">Signal recognition particle</keyword>
<comment type="catalytic activity">
    <reaction evidence="18">
        <text>GTP + H2O = GDP + phosphate + H(+)</text>
        <dbReference type="Rhea" id="RHEA:19669"/>
        <dbReference type="ChEBI" id="CHEBI:15377"/>
        <dbReference type="ChEBI" id="CHEBI:15378"/>
        <dbReference type="ChEBI" id="CHEBI:37565"/>
        <dbReference type="ChEBI" id="CHEBI:43474"/>
        <dbReference type="ChEBI" id="CHEBI:58189"/>
        <dbReference type="EC" id="3.6.5.4"/>
    </reaction>
    <physiologicalReaction direction="left-to-right" evidence="18">
        <dbReference type="Rhea" id="RHEA:19670"/>
    </physiologicalReaction>
</comment>
<comment type="similarity">
    <text evidence="3">Belongs to the GTP-binding SRP family. SRP54 subfamily.</text>
</comment>
<dbReference type="GO" id="GO:0005829">
    <property type="term" value="C:cytosol"/>
    <property type="evidence" value="ECO:0007669"/>
    <property type="project" value="TreeGrafter"/>
</dbReference>
<dbReference type="FunFam" id="3.40.50.300:FF:000022">
    <property type="entry name" value="Signal recognition particle 54 kDa subunit"/>
    <property type="match status" value="1"/>
</dbReference>
<evidence type="ECO:0000256" key="1">
    <source>
        <dbReference type="ARBA" id="ARBA00004240"/>
    </source>
</evidence>
<dbReference type="Gene3D" id="3.30.70.270">
    <property type="match status" value="1"/>
</dbReference>
<evidence type="ECO:0000256" key="10">
    <source>
        <dbReference type="ARBA" id="ARBA00022801"/>
    </source>
</evidence>
<evidence type="ECO:0000256" key="4">
    <source>
        <dbReference type="ARBA" id="ARBA00022490"/>
    </source>
</evidence>
<evidence type="ECO:0000313" key="23">
    <source>
        <dbReference type="Proteomes" id="UP000654075"/>
    </source>
</evidence>
<dbReference type="GO" id="GO:0004519">
    <property type="term" value="F:endonuclease activity"/>
    <property type="evidence" value="ECO:0007669"/>
    <property type="project" value="UniProtKB-KW"/>
</dbReference>
<dbReference type="InterPro" id="IPR036225">
    <property type="entry name" value="SRP/SRP_N"/>
</dbReference>
<keyword evidence="20" id="KW-1133">Transmembrane helix</keyword>
<keyword evidence="14" id="KW-0342">GTP-binding</keyword>
<dbReference type="Gene3D" id="3.40.50.300">
    <property type="entry name" value="P-loop containing nucleotide triphosphate hydrolases"/>
    <property type="match status" value="1"/>
</dbReference>
<dbReference type="InterPro" id="IPR000477">
    <property type="entry name" value="RT_dom"/>
</dbReference>
<evidence type="ECO:0000313" key="22">
    <source>
        <dbReference type="EMBL" id="CAE8584859.1"/>
    </source>
</evidence>
<keyword evidence="6" id="KW-0548">Nucleotidyltransferase</keyword>
<dbReference type="SMART" id="SM00962">
    <property type="entry name" value="SRP54"/>
    <property type="match status" value="1"/>
</dbReference>
<dbReference type="InterPro" id="IPR012337">
    <property type="entry name" value="RNaseH-like_sf"/>
</dbReference>
<keyword evidence="7" id="KW-0540">Nuclease</keyword>
<dbReference type="SUPFAM" id="SSF53098">
    <property type="entry name" value="Ribonuclease H-like"/>
    <property type="match status" value="1"/>
</dbReference>
<dbReference type="PANTHER" id="PTHR11564:SF5">
    <property type="entry name" value="SIGNAL RECOGNITION PARTICLE SUBUNIT SRP54"/>
    <property type="match status" value="1"/>
</dbReference>
<evidence type="ECO:0000256" key="16">
    <source>
        <dbReference type="ARBA" id="ARBA00023274"/>
    </source>
</evidence>
<dbReference type="SUPFAM" id="SSF47446">
    <property type="entry name" value="Signal peptide-binding domain"/>
    <property type="match status" value="1"/>
</dbReference>
<evidence type="ECO:0000259" key="21">
    <source>
        <dbReference type="PROSITE" id="PS50994"/>
    </source>
</evidence>
<dbReference type="Pfam" id="PF02978">
    <property type="entry name" value="SRP_SPB"/>
    <property type="match status" value="1"/>
</dbReference>
<dbReference type="Pfam" id="PF17917">
    <property type="entry name" value="RT_RNaseH"/>
    <property type="match status" value="1"/>
</dbReference>
<keyword evidence="12" id="KW-0694">RNA-binding</keyword>
<evidence type="ECO:0000256" key="14">
    <source>
        <dbReference type="ARBA" id="ARBA00023134"/>
    </source>
</evidence>
<comment type="caution">
    <text evidence="22">The sequence shown here is derived from an EMBL/GenBank/DDBJ whole genome shotgun (WGS) entry which is preliminary data.</text>
</comment>
<name>A0A813DH44_POLGL</name>
<dbReference type="CDD" id="cd01647">
    <property type="entry name" value="RT_LTR"/>
    <property type="match status" value="1"/>
</dbReference>
<keyword evidence="20" id="KW-0472">Membrane</keyword>
<feature type="domain" description="Integrase catalytic" evidence="21">
    <location>
        <begin position="1863"/>
        <end position="2025"/>
    </location>
</feature>
<dbReference type="GO" id="GO:0006616">
    <property type="term" value="P:SRP-dependent cotranslational protein targeting to membrane, translocation"/>
    <property type="evidence" value="ECO:0007669"/>
    <property type="project" value="TreeGrafter"/>
</dbReference>
<dbReference type="GO" id="GO:0005783">
    <property type="term" value="C:endoplasmic reticulum"/>
    <property type="evidence" value="ECO:0007669"/>
    <property type="project" value="UniProtKB-SubCell"/>
</dbReference>
<dbReference type="GO" id="GO:0003924">
    <property type="term" value="F:GTPase activity"/>
    <property type="evidence" value="ECO:0007669"/>
    <property type="project" value="InterPro"/>
</dbReference>
<dbReference type="InterPro" id="IPR000897">
    <property type="entry name" value="SRP54_GTPase_dom"/>
</dbReference>
<evidence type="ECO:0000256" key="18">
    <source>
        <dbReference type="ARBA" id="ARBA00048157"/>
    </source>
</evidence>
<accession>A0A813DH44</accession>
<dbReference type="InterPro" id="IPR003593">
    <property type="entry name" value="AAA+_ATPase"/>
</dbReference>
<evidence type="ECO:0000256" key="3">
    <source>
        <dbReference type="ARBA" id="ARBA00005450"/>
    </source>
</evidence>
<organism evidence="22 23">
    <name type="scientific">Polarella glacialis</name>
    <name type="common">Dinoflagellate</name>
    <dbReference type="NCBI Taxonomy" id="89957"/>
    <lineage>
        <taxon>Eukaryota</taxon>
        <taxon>Sar</taxon>
        <taxon>Alveolata</taxon>
        <taxon>Dinophyceae</taxon>
        <taxon>Suessiales</taxon>
        <taxon>Suessiaceae</taxon>
        <taxon>Polarella</taxon>
    </lineage>
</organism>
<dbReference type="InterPro" id="IPR036397">
    <property type="entry name" value="RNaseH_sf"/>
</dbReference>
<keyword evidence="11" id="KW-0256">Endoplasmic reticulum</keyword>
<evidence type="ECO:0000256" key="13">
    <source>
        <dbReference type="ARBA" id="ARBA00022918"/>
    </source>
</evidence>
<dbReference type="EC" id="3.6.5.4" evidence="17"/>
<dbReference type="GO" id="GO:0030942">
    <property type="term" value="F:endoplasmic reticulum signal peptide binding"/>
    <property type="evidence" value="ECO:0007669"/>
    <property type="project" value="TreeGrafter"/>
</dbReference>
<dbReference type="HAMAP" id="MF_00306">
    <property type="entry name" value="SRP54"/>
    <property type="match status" value="1"/>
</dbReference>
<dbReference type="Proteomes" id="UP000654075">
    <property type="component" value="Unassembled WGS sequence"/>
</dbReference>
<dbReference type="GO" id="GO:0008312">
    <property type="term" value="F:7S RNA binding"/>
    <property type="evidence" value="ECO:0007669"/>
    <property type="project" value="InterPro"/>
</dbReference>
<dbReference type="GO" id="GO:0005525">
    <property type="term" value="F:GTP binding"/>
    <property type="evidence" value="ECO:0007669"/>
    <property type="project" value="UniProtKB-KW"/>
</dbReference>
<dbReference type="InterPro" id="IPR027417">
    <property type="entry name" value="P-loop_NTPase"/>
</dbReference>
<dbReference type="NCBIfam" id="TIGR01425">
    <property type="entry name" value="SRP54_euk"/>
    <property type="match status" value="1"/>
</dbReference>
<evidence type="ECO:0000256" key="11">
    <source>
        <dbReference type="ARBA" id="ARBA00022824"/>
    </source>
</evidence>
<feature type="transmembrane region" description="Helical" evidence="20">
    <location>
        <begin position="61"/>
        <end position="82"/>
    </location>
</feature>
<dbReference type="GO" id="GO:0015074">
    <property type="term" value="P:DNA integration"/>
    <property type="evidence" value="ECO:0007669"/>
    <property type="project" value="InterPro"/>
</dbReference>
<reference evidence="22" key="1">
    <citation type="submission" date="2021-02" db="EMBL/GenBank/DDBJ databases">
        <authorList>
            <person name="Dougan E. K."/>
            <person name="Rhodes N."/>
            <person name="Thang M."/>
            <person name="Chan C."/>
        </authorList>
    </citation>
    <scope>NUCLEOTIDE SEQUENCE</scope>
</reference>
<evidence type="ECO:0000256" key="15">
    <source>
        <dbReference type="ARBA" id="ARBA00023135"/>
    </source>
</evidence>
<dbReference type="InterPro" id="IPR041373">
    <property type="entry name" value="RT_RNaseH"/>
</dbReference>
<dbReference type="PANTHER" id="PTHR11564">
    <property type="entry name" value="SIGNAL RECOGNITION PARTICLE 54K PROTEIN SRP54"/>
    <property type="match status" value="1"/>
</dbReference>
<dbReference type="InterPro" id="IPR022941">
    <property type="entry name" value="SRP54"/>
</dbReference>
<dbReference type="InterPro" id="IPR001584">
    <property type="entry name" value="Integrase_cat-core"/>
</dbReference>
<evidence type="ECO:0000256" key="12">
    <source>
        <dbReference type="ARBA" id="ARBA00022884"/>
    </source>
</evidence>
<evidence type="ECO:0000256" key="9">
    <source>
        <dbReference type="ARBA" id="ARBA00022759"/>
    </source>
</evidence>
<dbReference type="Gene3D" id="1.20.120.140">
    <property type="entry name" value="Signal recognition particle SRP54, nucleotide-binding domain"/>
    <property type="match status" value="1"/>
</dbReference>
<dbReference type="InterPro" id="IPR004125">
    <property type="entry name" value="Signal_recog_particle_SRP54_M"/>
</dbReference>
<evidence type="ECO:0000256" key="8">
    <source>
        <dbReference type="ARBA" id="ARBA00022741"/>
    </source>
</evidence>
<dbReference type="Pfam" id="PF00078">
    <property type="entry name" value="RVT_1"/>
    <property type="match status" value="1"/>
</dbReference>
<dbReference type="SUPFAM" id="SSF56672">
    <property type="entry name" value="DNA/RNA polymerases"/>
    <property type="match status" value="1"/>
</dbReference>
<keyword evidence="4" id="KW-0963">Cytoplasm</keyword>
<dbReference type="PROSITE" id="PS00300">
    <property type="entry name" value="SRP54"/>
    <property type="match status" value="1"/>
</dbReference>
<dbReference type="Pfam" id="PF00448">
    <property type="entry name" value="SRP54"/>
    <property type="match status" value="1"/>
</dbReference>
<keyword evidence="5" id="KW-0808">Transferase</keyword>
<dbReference type="InterPro" id="IPR043502">
    <property type="entry name" value="DNA/RNA_pol_sf"/>
</dbReference>
<feature type="region of interest" description="Disordered" evidence="19">
    <location>
        <begin position="1684"/>
        <end position="1705"/>
    </location>
</feature>
<keyword evidence="16" id="KW-0687">Ribonucleoprotein</keyword>
<dbReference type="Gene3D" id="1.10.260.30">
    <property type="entry name" value="Signal recognition particle, SRP54 subunit, M-domain"/>
    <property type="match status" value="1"/>
</dbReference>
<dbReference type="InterPro" id="IPR036891">
    <property type="entry name" value="Signal_recog_part_SRP54_M_sf"/>
</dbReference>
<dbReference type="SUPFAM" id="SSF47364">
    <property type="entry name" value="Domain of the SRP/SRP receptor G-proteins"/>
    <property type="match status" value="1"/>
</dbReference>
<evidence type="ECO:0000256" key="20">
    <source>
        <dbReference type="SAM" id="Phobius"/>
    </source>
</evidence>
<keyword evidence="13" id="KW-0695">RNA-directed DNA polymerase</keyword>
<dbReference type="Gene3D" id="3.30.420.10">
    <property type="entry name" value="Ribonuclease H-like superfamily/Ribonuclease H"/>
    <property type="match status" value="1"/>
</dbReference>
<gene>
    <name evidence="22" type="ORF">PGLA1383_LOCUS3782</name>
</gene>
<evidence type="ECO:0000256" key="19">
    <source>
        <dbReference type="SAM" id="MobiDB-lite"/>
    </source>
</evidence>
<proteinExistence type="inferred from homology"/>
<dbReference type="GO" id="GO:0003964">
    <property type="term" value="F:RNA-directed DNA polymerase activity"/>
    <property type="evidence" value="ECO:0007669"/>
    <property type="project" value="UniProtKB-KW"/>
</dbReference>
<evidence type="ECO:0000256" key="17">
    <source>
        <dbReference type="ARBA" id="ARBA00035672"/>
    </source>
</evidence>
<keyword evidence="9" id="KW-0255">Endonuclease</keyword>
<feature type="compositionally biased region" description="Low complexity" evidence="19">
    <location>
        <begin position="1687"/>
        <end position="1705"/>
    </location>
</feature>
<comment type="subcellular location">
    <subcellularLocation>
        <location evidence="2">Cytoplasm</location>
    </subcellularLocation>
    <subcellularLocation>
        <location evidence="1">Endoplasmic reticulum</location>
    </subcellularLocation>
</comment>